<proteinExistence type="inferred from homology"/>
<dbReference type="PROSITE" id="PS51421">
    <property type="entry name" value="RAS"/>
    <property type="match status" value="1"/>
</dbReference>
<dbReference type="InterPro" id="IPR027417">
    <property type="entry name" value="P-loop_NTPase"/>
</dbReference>
<dbReference type="InterPro" id="IPR005225">
    <property type="entry name" value="Small_GTP-bd"/>
</dbReference>
<dbReference type="EMBL" id="HBGS01042324">
    <property type="protein sequence ID" value="CAD9452687.1"/>
    <property type="molecule type" value="Transcribed_RNA"/>
</dbReference>
<reference evidence="3" key="1">
    <citation type="submission" date="2021-01" db="EMBL/GenBank/DDBJ databases">
        <authorList>
            <person name="Corre E."/>
            <person name="Pelletier E."/>
            <person name="Niang G."/>
            <person name="Scheremetjew M."/>
            <person name="Finn R."/>
            <person name="Kale V."/>
            <person name="Holt S."/>
            <person name="Cochrane G."/>
            <person name="Meng A."/>
            <person name="Brown T."/>
            <person name="Cohen L."/>
        </authorList>
    </citation>
    <scope>NUCLEOTIDE SEQUENCE</scope>
    <source>
        <strain evidence="3">CCMP1381</strain>
    </source>
</reference>
<dbReference type="SMART" id="SM00175">
    <property type="entry name" value="RAB"/>
    <property type="match status" value="1"/>
</dbReference>
<dbReference type="AlphaFoldDB" id="A0A7S2DF35"/>
<evidence type="ECO:0000256" key="1">
    <source>
        <dbReference type="ARBA" id="ARBA00006270"/>
    </source>
</evidence>
<evidence type="ECO:0000313" key="3">
    <source>
        <dbReference type="EMBL" id="CAD9452687.1"/>
    </source>
</evidence>
<dbReference type="PANTHER" id="PTHR47979">
    <property type="entry name" value="DRAB11-RELATED"/>
    <property type="match status" value="1"/>
</dbReference>
<comment type="similarity">
    <text evidence="1">Belongs to the small GTPase superfamily. Rab family.</text>
</comment>
<accession>A0A7S2DF35</accession>
<name>A0A7S2DF35_9STRA</name>
<dbReference type="NCBIfam" id="TIGR00231">
    <property type="entry name" value="small_GTP"/>
    <property type="match status" value="1"/>
</dbReference>
<dbReference type="InterPro" id="IPR001806">
    <property type="entry name" value="Small_GTPase"/>
</dbReference>
<dbReference type="Gene3D" id="3.40.50.300">
    <property type="entry name" value="P-loop containing nucleotide triphosphate hydrolases"/>
    <property type="match status" value="1"/>
</dbReference>
<protein>
    <submittedName>
        <fullName evidence="3">Uncharacterized protein</fullName>
    </submittedName>
</protein>
<dbReference type="GO" id="GO:0003924">
    <property type="term" value="F:GTPase activity"/>
    <property type="evidence" value="ECO:0007669"/>
    <property type="project" value="InterPro"/>
</dbReference>
<organism evidence="3">
    <name type="scientific">Octactis speculum</name>
    <dbReference type="NCBI Taxonomy" id="3111310"/>
    <lineage>
        <taxon>Eukaryota</taxon>
        <taxon>Sar</taxon>
        <taxon>Stramenopiles</taxon>
        <taxon>Ochrophyta</taxon>
        <taxon>Dictyochophyceae</taxon>
        <taxon>Dictyochales</taxon>
        <taxon>Dictyochaceae</taxon>
        <taxon>Octactis</taxon>
    </lineage>
</organism>
<dbReference type="SMART" id="SM00173">
    <property type="entry name" value="RAS"/>
    <property type="match status" value="1"/>
</dbReference>
<dbReference type="FunFam" id="3.40.50.300:FF:001447">
    <property type="entry name" value="Ras-related protein Rab-1B"/>
    <property type="match status" value="1"/>
</dbReference>
<dbReference type="CDD" id="cd00154">
    <property type="entry name" value="Rab"/>
    <property type="match status" value="1"/>
</dbReference>
<dbReference type="PROSITE" id="PS51419">
    <property type="entry name" value="RAB"/>
    <property type="match status" value="1"/>
</dbReference>
<dbReference type="GO" id="GO:0005525">
    <property type="term" value="F:GTP binding"/>
    <property type="evidence" value="ECO:0007669"/>
    <property type="project" value="InterPro"/>
</dbReference>
<dbReference type="PRINTS" id="PR00449">
    <property type="entry name" value="RASTRNSFRMNG"/>
</dbReference>
<sequence>MNSKDQLYDEVFKIVLIGDSGVGKTNLLAYDPKEVVKGEFVDRYKPTVGVEFSSKIVVADDGRRIKAQIWDTAGQERYRAITSSHYRRSAGAMLVYDVTSPESLQRANEVWLGELLKSADDEAIMKQCITLVGNKSDLDPAVSVDAHRIALEEMGLVLNARTSAKTGENVEQAFEELIKRVYELQKGKVGRRSTTGPQIKRSDSSKSGSCCR</sequence>
<feature type="region of interest" description="Disordered" evidence="2">
    <location>
        <begin position="189"/>
        <end position="212"/>
    </location>
</feature>
<dbReference type="PROSITE" id="PS51420">
    <property type="entry name" value="RHO"/>
    <property type="match status" value="1"/>
</dbReference>
<dbReference type="InterPro" id="IPR050209">
    <property type="entry name" value="Rab_GTPases_membrane_traffic"/>
</dbReference>
<dbReference type="SUPFAM" id="SSF52540">
    <property type="entry name" value="P-loop containing nucleoside triphosphate hydrolases"/>
    <property type="match status" value="1"/>
</dbReference>
<evidence type="ECO:0000256" key="2">
    <source>
        <dbReference type="SAM" id="MobiDB-lite"/>
    </source>
</evidence>
<dbReference type="Pfam" id="PF00071">
    <property type="entry name" value="Ras"/>
    <property type="match status" value="1"/>
</dbReference>
<gene>
    <name evidence="3" type="ORF">DSPE1174_LOCUS21804</name>
</gene>
<dbReference type="SMART" id="SM00174">
    <property type="entry name" value="RHO"/>
    <property type="match status" value="1"/>
</dbReference>